<evidence type="ECO:0000256" key="6">
    <source>
        <dbReference type="ARBA" id="ARBA00023180"/>
    </source>
</evidence>
<dbReference type="GO" id="GO:0005789">
    <property type="term" value="C:endoplasmic reticulum membrane"/>
    <property type="evidence" value="ECO:0007669"/>
    <property type="project" value="InterPro"/>
</dbReference>
<dbReference type="EMBL" id="HACG01013482">
    <property type="protein sequence ID" value="CEK60347.1"/>
    <property type="molecule type" value="Transcribed_RNA"/>
</dbReference>
<evidence type="ECO:0000256" key="8">
    <source>
        <dbReference type="SAM" id="Phobius"/>
    </source>
</evidence>
<evidence type="ECO:0000313" key="9">
    <source>
        <dbReference type="EMBL" id="CEK60347.1"/>
    </source>
</evidence>
<evidence type="ECO:0000256" key="3">
    <source>
        <dbReference type="ARBA" id="ARBA00022692"/>
    </source>
</evidence>
<comment type="subcellular location">
    <subcellularLocation>
        <location evidence="1">Membrane</location>
        <topology evidence="1">Multi-pass membrane protein</topology>
    </subcellularLocation>
</comment>
<dbReference type="PANTHER" id="PTHR31158:SF1">
    <property type="entry name" value="DOXA1 FACTOR-RELATED"/>
    <property type="match status" value="1"/>
</dbReference>
<sequence>LVSIATLIATLGIKGRQKWSYAIRASYAVAVGSIILVCLVAHNWQEGSVMIKSSYVYRNNFSFEGYVGIKVGLQGVNITLDGYYYGRSGPGYVYYSESMPWPDYGHEGESYISFLHKGMPDPILKVMEFLTVDDGGLRWGHCFHRSGYFAMALLWTSFAFWIVSNVLMLSVVVYGAYMFLLTGLTMILACVTYHVCQSPIDLVIKFNGKNLSLQYGWCFWLTLATGCFTSVLAVVLVVADNLKHDSVSDFFQMEKLTEEETYENENTNLTSGSDGPSSPSSDRYGSSIFLAKCRLPRVIKYNANGFLTTGQSELLPSSSDQNTSSKINPIYNDGDKAKSSGPRTGHRNSVTFKLQYVDEGGEMCLKDIEASVYTLEDDEKIDMDERNSPSFSGSVHSQEVDNNKLNDAEEQQETIFAIDLTEEDLSEICRDVQDRRRQETEMENMHEMANKDSLSLVSKDLDSRESSEISVIIVQNDGNGRTMVSETTPSSNLGTELVDKKTTGGGNINQKANRKKDNRFNRSMRTIEDVSSDDSV</sequence>
<organism evidence="9">
    <name type="scientific">Arion vulgaris</name>
    <dbReference type="NCBI Taxonomy" id="1028688"/>
    <lineage>
        <taxon>Eukaryota</taxon>
        <taxon>Metazoa</taxon>
        <taxon>Spiralia</taxon>
        <taxon>Lophotrochozoa</taxon>
        <taxon>Mollusca</taxon>
        <taxon>Gastropoda</taxon>
        <taxon>Heterobranchia</taxon>
        <taxon>Euthyneura</taxon>
        <taxon>Panpulmonata</taxon>
        <taxon>Eupulmonata</taxon>
        <taxon>Stylommatophora</taxon>
        <taxon>Helicina</taxon>
        <taxon>Arionoidea</taxon>
        <taxon>Arionidae</taxon>
        <taxon>Arion</taxon>
    </lineage>
</organism>
<feature type="region of interest" description="Disordered" evidence="7">
    <location>
        <begin position="312"/>
        <end position="347"/>
    </location>
</feature>
<feature type="non-terminal residue" evidence="9">
    <location>
        <position position="1"/>
    </location>
</feature>
<gene>
    <name evidence="9" type="primary">ORF39141</name>
</gene>
<reference evidence="9" key="1">
    <citation type="submission" date="2014-12" db="EMBL/GenBank/DDBJ databases">
        <title>Insight into the proteome of Arion vulgaris.</title>
        <authorList>
            <person name="Aradska J."/>
            <person name="Bulat T."/>
            <person name="Smidak R."/>
            <person name="Sarate P."/>
            <person name="Gangsoo J."/>
            <person name="Sialana F."/>
            <person name="Bilban M."/>
            <person name="Lubec G."/>
        </authorList>
    </citation>
    <scope>NUCLEOTIDE SEQUENCE</scope>
    <source>
        <tissue evidence="9">Skin</tissue>
    </source>
</reference>
<accession>A0A0B6YW19</accession>
<feature type="region of interest" description="Disordered" evidence="7">
    <location>
        <begin position="261"/>
        <end position="283"/>
    </location>
</feature>
<protein>
    <recommendedName>
        <fullName evidence="10">Dual oxidase maturation factor 1</fullName>
    </recommendedName>
</protein>
<proteinExistence type="inferred from homology"/>
<name>A0A0B6YW19_9EUPU</name>
<keyword evidence="3 8" id="KW-0812">Transmembrane</keyword>
<dbReference type="GO" id="GO:0015031">
    <property type="term" value="P:protein transport"/>
    <property type="evidence" value="ECO:0007669"/>
    <property type="project" value="InterPro"/>
</dbReference>
<evidence type="ECO:0008006" key="10">
    <source>
        <dbReference type="Google" id="ProtNLM"/>
    </source>
</evidence>
<dbReference type="PANTHER" id="PTHR31158">
    <property type="entry name" value="DUAL OXIDASE 2"/>
    <property type="match status" value="1"/>
</dbReference>
<keyword evidence="5 8" id="KW-0472">Membrane</keyword>
<comment type="similarity">
    <text evidence="2">Belongs to the DUOXA family.</text>
</comment>
<evidence type="ECO:0000256" key="2">
    <source>
        <dbReference type="ARBA" id="ARBA00009816"/>
    </source>
</evidence>
<feature type="region of interest" description="Disordered" evidence="7">
    <location>
        <begin position="484"/>
        <end position="536"/>
    </location>
</feature>
<feature type="transmembrane region" description="Helical" evidence="8">
    <location>
        <begin position="25"/>
        <end position="44"/>
    </location>
</feature>
<dbReference type="Pfam" id="PF10204">
    <property type="entry name" value="DuoxA"/>
    <property type="match status" value="1"/>
</dbReference>
<feature type="compositionally biased region" description="Polar residues" evidence="7">
    <location>
        <begin position="312"/>
        <end position="327"/>
    </location>
</feature>
<keyword evidence="6" id="KW-0325">Glycoprotein</keyword>
<evidence type="ECO:0000256" key="1">
    <source>
        <dbReference type="ARBA" id="ARBA00004141"/>
    </source>
</evidence>
<evidence type="ECO:0000256" key="4">
    <source>
        <dbReference type="ARBA" id="ARBA00022989"/>
    </source>
</evidence>
<evidence type="ECO:0000256" key="7">
    <source>
        <dbReference type="SAM" id="MobiDB-lite"/>
    </source>
</evidence>
<feature type="transmembrane region" description="Helical" evidence="8">
    <location>
        <begin position="174"/>
        <end position="196"/>
    </location>
</feature>
<feature type="transmembrane region" description="Helical" evidence="8">
    <location>
        <begin position="148"/>
        <end position="168"/>
    </location>
</feature>
<feature type="compositionally biased region" description="Polar residues" evidence="7">
    <location>
        <begin position="484"/>
        <end position="494"/>
    </location>
</feature>
<feature type="transmembrane region" description="Helical" evidence="8">
    <location>
        <begin position="217"/>
        <end position="239"/>
    </location>
</feature>
<feature type="compositionally biased region" description="Low complexity" evidence="7">
    <location>
        <begin position="264"/>
        <end position="283"/>
    </location>
</feature>
<keyword evidence="4 8" id="KW-1133">Transmembrane helix</keyword>
<dbReference type="InterPro" id="IPR018469">
    <property type="entry name" value="Dual_oxidase_maturation_fac"/>
</dbReference>
<evidence type="ECO:0000256" key="5">
    <source>
        <dbReference type="ARBA" id="ARBA00023136"/>
    </source>
</evidence>
<dbReference type="AlphaFoldDB" id="A0A0B6YW19"/>